<dbReference type="Pfam" id="PF24796">
    <property type="entry name" value="WDR55"/>
    <property type="match status" value="1"/>
</dbReference>
<accession>A0AAW1UAQ3</accession>
<comment type="similarity">
    <text evidence="1">Belongs to the WD repeat WDR55 family.</text>
</comment>
<feature type="compositionally biased region" description="Acidic residues" evidence="6">
    <location>
        <begin position="38"/>
        <end position="62"/>
    </location>
</feature>
<dbReference type="InterPro" id="IPR001680">
    <property type="entry name" value="WD40_rpt"/>
</dbReference>
<evidence type="ECO:0000256" key="4">
    <source>
        <dbReference type="ARBA" id="ARBA00023478"/>
    </source>
</evidence>
<feature type="repeat" description="WD" evidence="5">
    <location>
        <begin position="167"/>
        <end position="207"/>
    </location>
</feature>
<gene>
    <name evidence="7" type="ORF">WA026_006773</name>
</gene>
<evidence type="ECO:0000313" key="7">
    <source>
        <dbReference type="EMBL" id="KAK9879713.1"/>
    </source>
</evidence>
<protein>
    <recommendedName>
        <fullName evidence="4">WD repeat-containing protein 55 homolog</fullName>
    </recommendedName>
</protein>
<keyword evidence="3" id="KW-0677">Repeat</keyword>
<dbReference type="SMART" id="SM00320">
    <property type="entry name" value="WD40"/>
    <property type="match status" value="6"/>
</dbReference>
<sequence length="411" mass="46330">MCPTKKQYNMNDSAGTHFEDSDEYEGNSSTSDVSMTDSESDEDEIDEENVTEEAGGDEEEDEIIKAIRQASNKKRDHPPPVYLEDDVTDLSFHPKEDIIAISNVVGDVSLYKYTNEENTLLGIMEVHTSSCRDIEFSENGKTLFSVSSDKAIMLSNVETQNLVRFYEGAHDHPISCISVLDENLFCTGDDEGSIKLWDLRINSDTQIYKAKKHEDYISDILTNDSKTHLLCSSGDGSLTTFDLQNRKFLVQTEEYEEELTCLGLFRRESKLISGTSKGKLLLFNWGEFGLHSDIFPGPKTCINAMIPITENVVVTACDDGILRATHLCPHRHLGIVGKHNFPVENVDICTDGRFIASSSHNSDVQFWNIEYFRDYDKVSNKHKKHERKKDLLNNLPSSKYANASDFFSGLA</sequence>
<feature type="compositionally biased region" description="Low complexity" evidence="6">
    <location>
        <begin position="28"/>
        <end position="37"/>
    </location>
</feature>
<evidence type="ECO:0000256" key="3">
    <source>
        <dbReference type="ARBA" id="ARBA00022737"/>
    </source>
</evidence>
<evidence type="ECO:0000256" key="5">
    <source>
        <dbReference type="PROSITE-ProRule" id="PRU00221"/>
    </source>
</evidence>
<dbReference type="AlphaFoldDB" id="A0AAW1UAQ3"/>
<organism evidence="7 8">
    <name type="scientific">Henosepilachna vigintioctopunctata</name>
    <dbReference type="NCBI Taxonomy" id="420089"/>
    <lineage>
        <taxon>Eukaryota</taxon>
        <taxon>Metazoa</taxon>
        <taxon>Ecdysozoa</taxon>
        <taxon>Arthropoda</taxon>
        <taxon>Hexapoda</taxon>
        <taxon>Insecta</taxon>
        <taxon>Pterygota</taxon>
        <taxon>Neoptera</taxon>
        <taxon>Endopterygota</taxon>
        <taxon>Coleoptera</taxon>
        <taxon>Polyphaga</taxon>
        <taxon>Cucujiformia</taxon>
        <taxon>Coccinelloidea</taxon>
        <taxon>Coccinellidae</taxon>
        <taxon>Epilachninae</taxon>
        <taxon>Epilachnini</taxon>
        <taxon>Henosepilachna</taxon>
    </lineage>
</organism>
<dbReference type="PANTHER" id="PTHR44019">
    <property type="entry name" value="WD REPEAT-CONTAINING PROTEIN 55"/>
    <property type="match status" value="1"/>
</dbReference>
<evidence type="ECO:0000313" key="8">
    <source>
        <dbReference type="Proteomes" id="UP001431783"/>
    </source>
</evidence>
<keyword evidence="2 5" id="KW-0853">WD repeat</keyword>
<name>A0AAW1UAQ3_9CUCU</name>
<dbReference type="InterPro" id="IPR015943">
    <property type="entry name" value="WD40/YVTN_repeat-like_dom_sf"/>
</dbReference>
<feature type="repeat" description="WD" evidence="5">
    <location>
        <begin position="336"/>
        <end position="370"/>
    </location>
</feature>
<feature type="region of interest" description="Disordered" evidence="6">
    <location>
        <begin position="1"/>
        <end position="62"/>
    </location>
</feature>
<proteinExistence type="inferred from homology"/>
<dbReference type="InterPro" id="IPR036322">
    <property type="entry name" value="WD40_repeat_dom_sf"/>
</dbReference>
<dbReference type="SUPFAM" id="SSF50978">
    <property type="entry name" value="WD40 repeat-like"/>
    <property type="match status" value="1"/>
</dbReference>
<evidence type="ECO:0000256" key="6">
    <source>
        <dbReference type="SAM" id="MobiDB-lite"/>
    </source>
</evidence>
<dbReference type="PANTHER" id="PTHR44019:SF20">
    <property type="entry name" value="WD REPEAT-CONTAINING PROTEIN 55"/>
    <property type="match status" value="1"/>
</dbReference>
<reference evidence="7 8" key="1">
    <citation type="submission" date="2023-03" db="EMBL/GenBank/DDBJ databases">
        <title>Genome insight into feeding habits of ladybird beetles.</title>
        <authorList>
            <person name="Li H.-S."/>
            <person name="Huang Y.-H."/>
            <person name="Pang H."/>
        </authorList>
    </citation>
    <scope>NUCLEOTIDE SEQUENCE [LARGE SCALE GENOMIC DNA]</scope>
    <source>
        <strain evidence="7">SYSU_2023b</strain>
        <tissue evidence="7">Whole body</tissue>
    </source>
</reference>
<dbReference type="PROSITE" id="PS00678">
    <property type="entry name" value="WD_REPEATS_1"/>
    <property type="match status" value="1"/>
</dbReference>
<dbReference type="InterPro" id="IPR050505">
    <property type="entry name" value="WDR55/POC1"/>
</dbReference>
<evidence type="ECO:0000256" key="1">
    <source>
        <dbReference type="ARBA" id="ARBA00007625"/>
    </source>
</evidence>
<dbReference type="Gene3D" id="2.130.10.10">
    <property type="entry name" value="YVTN repeat-like/Quinoprotein amine dehydrogenase"/>
    <property type="match status" value="2"/>
</dbReference>
<comment type="caution">
    <text evidence="7">The sequence shown here is derived from an EMBL/GenBank/DDBJ whole genome shotgun (WGS) entry which is preliminary data.</text>
</comment>
<feature type="compositionally biased region" description="Polar residues" evidence="6">
    <location>
        <begin position="1"/>
        <end position="14"/>
    </location>
</feature>
<dbReference type="InterPro" id="IPR019775">
    <property type="entry name" value="WD40_repeat_CS"/>
</dbReference>
<dbReference type="Proteomes" id="UP001431783">
    <property type="component" value="Unassembled WGS sequence"/>
</dbReference>
<dbReference type="PROSITE" id="PS50082">
    <property type="entry name" value="WD_REPEATS_2"/>
    <property type="match status" value="2"/>
</dbReference>
<dbReference type="EMBL" id="JARQZJ010000062">
    <property type="protein sequence ID" value="KAK9879713.1"/>
    <property type="molecule type" value="Genomic_DNA"/>
</dbReference>
<evidence type="ECO:0000256" key="2">
    <source>
        <dbReference type="ARBA" id="ARBA00022574"/>
    </source>
</evidence>
<keyword evidence="8" id="KW-1185">Reference proteome</keyword>